<organism evidence="2 3">
    <name type="scientific">Prunus yedoensis var. nudiflora</name>
    <dbReference type="NCBI Taxonomy" id="2094558"/>
    <lineage>
        <taxon>Eukaryota</taxon>
        <taxon>Viridiplantae</taxon>
        <taxon>Streptophyta</taxon>
        <taxon>Embryophyta</taxon>
        <taxon>Tracheophyta</taxon>
        <taxon>Spermatophyta</taxon>
        <taxon>Magnoliopsida</taxon>
        <taxon>eudicotyledons</taxon>
        <taxon>Gunneridae</taxon>
        <taxon>Pentapetalae</taxon>
        <taxon>rosids</taxon>
        <taxon>fabids</taxon>
        <taxon>Rosales</taxon>
        <taxon>Rosaceae</taxon>
        <taxon>Amygdaloideae</taxon>
        <taxon>Amygdaleae</taxon>
        <taxon>Prunus</taxon>
    </lineage>
</organism>
<dbReference type="Pfam" id="PF01535">
    <property type="entry name" value="PPR"/>
    <property type="match status" value="2"/>
</dbReference>
<evidence type="ECO:0000256" key="1">
    <source>
        <dbReference type="ARBA" id="ARBA00022737"/>
    </source>
</evidence>
<reference evidence="2 3" key="1">
    <citation type="submission" date="2018-02" db="EMBL/GenBank/DDBJ databases">
        <title>Draft genome of wild Prunus yedoensis var. nudiflora.</title>
        <authorList>
            <person name="Baek S."/>
            <person name="Kim J.-H."/>
            <person name="Choi K."/>
            <person name="Kim G.-B."/>
            <person name="Cho A."/>
            <person name="Jang H."/>
            <person name="Shin C.-H."/>
            <person name="Yu H.-J."/>
            <person name="Mun J.-H."/>
        </authorList>
    </citation>
    <scope>NUCLEOTIDE SEQUENCE [LARGE SCALE GENOMIC DNA]</scope>
    <source>
        <strain evidence="3">cv. Jeju island</strain>
        <tissue evidence="2">Leaf</tissue>
    </source>
</reference>
<dbReference type="STRING" id="2094558.A0A314UC21"/>
<protein>
    <submittedName>
        <fullName evidence="2">Pentatricopeptide repeat-containing protein</fullName>
    </submittedName>
</protein>
<keyword evidence="1" id="KW-0677">Repeat</keyword>
<evidence type="ECO:0000313" key="3">
    <source>
        <dbReference type="Proteomes" id="UP000250321"/>
    </source>
</evidence>
<dbReference type="PANTHER" id="PTHR47926">
    <property type="entry name" value="PENTATRICOPEPTIDE REPEAT-CONTAINING PROTEIN"/>
    <property type="match status" value="1"/>
</dbReference>
<dbReference type="InterPro" id="IPR046960">
    <property type="entry name" value="PPR_At4g14850-like_plant"/>
</dbReference>
<proteinExistence type="predicted"/>
<dbReference type="PANTHER" id="PTHR47926:SF460">
    <property type="entry name" value="OS01G0815900 PROTEIN"/>
    <property type="match status" value="1"/>
</dbReference>
<dbReference type="Proteomes" id="UP000250321">
    <property type="component" value="Unassembled WGS sequence"/>
</dbReference>
<dbReference type="GO" id="GO:0009451">
    <property type="term" value="P:RNA modification"/>
    <property type="evidence" value="ECO:0007669"/>
    <property type="project" value="InterPro"/>
</dbReference>
<dbReference type="InterPro" id="IPR002885">
    <property type="entry name" value="PPR_rpt"/>
</dbReference>
<dbReference type="GO" id="GO:0003723">
    <property type="term" value="F:RNA binding"/>
    <property type="evidence" value="ECO:0007669"/>
    <property type="project" value="InterPro"/>
</dbReference>
<accession>A0A314UC21</accession>
<dbReference type="InterPro" id="IPR011990">
    <property type="entry name" value="TPR-like_helical_dom_sf"/>
</dbReference>
<evidence type="ECO:0000313" key="2">
    <source>
        <dbReference type="EMBL" id="PQM34977.1"/>
    </source>
</evidence>
<gene>
    <name evidence="2" type="ORF">Pyn_31739</name>
</gene>
<keyword evidence="3" id="KW-1185">Reference proteome</keyword>
<dbReference type="OrthoDB" id="185373at2759"/>
<dbReference type="EMBL" id="PJQY01003726">
    <property type="protein sequence ID" value="PQM34977.1"/>
    <property type="molecule type" value="Genomic_DNA"/>
</dbReference>
<dbReference type="AlphaFoldDB" id="A0A314UC21"/>
<name>A0A314UC21_PRUYE</name>
<comment type="caution">
    <text evidence="2">The sequence shown here is derived from an EMBL/GenBank/DDBJ whole genome shotgun (WGS) entry which is preliminary data.</text>
</comment>
<sequence>MTSVDEEDAISLFNELRLDGVYPNDVTFVGLIHATSIWNLVEEGEMSHGFCIMTGFLSKHNVCNSLITIYAKFESMHDSIKVFEVLNCREIISWNAFISRYAQNGLCQDALKTFFVATMESKPNNYTFNFFCAFLLLKLATSDERPRQFLSMPEEAQQMVL</sequence>
<dbReference type="Gene3D" id="1.25.40.10">
    <property type="entry name" value="Tetratricopeptide repeat domain"/>
    <property type="match status" value="1"/>
</dbReference>